<name>G2YUB1_BOTF4</name>
<organism evidence="1 2">
    <name type="scientific">Botryotinia fuckeliana (strain T4)</name>
    <name type="common">Noble rot fungus</name>
    <name type="synonym">Botrytis cinerea</name>
    <dbReference type="NCBI Taxonomy" id="999810"/>
    <lineage>
        <taxon>Eukaryota</taxon>
        <taxon>Fungi</taxon>
        <taxon>Dikarya</taxon>
        <taxon>Ascomycota</taxon>
        <taxon>Pezizomycotina</taxon>
        <taxon>Leotiomycetes</taxon>
        <taxon>Helotiales</taxon>
        <taxon>Sclerotiniaceae</taxon>
        <taxon>Botrytis</taxon>
    </lineage>
</organism>
<protein>
    <submittedName>
        <fullName evidence="1">Uncharacterized protein</fullName>
    </submittedName>
</protein>
<dbReference type="InParanoid" id="G2YUB1"/>
<dbReference type="EMBL" id="FQ790354">
    <property type="protein sequence ID" value="CCD55209.1"/>
    <property type="molecule type" value="Genomic_DNA"/>
</dbReference>
<evidence type="ECO:0000313" key="1">
    <source>
        <dbReference type="EMBL" id="CCD55209.1"/>
    </source>
</evidence>
<dbReference type="HOGENOM" id="CLU_3368402_0_0_1"/>
<sequence length="35" mass="4196">MSIPRWLLDRPRFMEYPRPPSLIHPEMVSKDKGSQ</sequence>
<dbReference type="Proteomes" id="UP000008177">
    <property type="component" value="Unplaced contigs"/>
</dbReference>
<accession>G2YUB1</accession>
<evidence type="ECO:0000313" key="2">
    <source>
        <dbReference type="Proteomes" id="UP000008177"/>
    </source>
</evidence>
<dbReference type="AlphaFoldDB" id="G2YUB1"/>
<proteinExistence type="predicted"/>
<reference evidence="2" key="1">
    <citation type="journal article" date="2011" name="PLoS Genet.">
        <title>Genomic analysis of the necrotrophic fungal pathogens Sclerotinia sclerotiorum and Botrytis cinerea.</title>
        <authorList>
            <person name="Amselem J."/>
            <person name="Cuomo C.A."/>
            <person name="van Kan J.A."/>
            <person name="Viaud M."/>
            <person name="Benito E.P."/>
            <person name="Couloux A."/>
            <person name="Coutinho P.M."/>
            <person name="de Vries R.P."/>
            <person name="Dyer P.S."/>
            <person name="Fillinger S."/>
            <person name="Fournier E."/>
            <person name="Gout L."/>
            <person name="Hahn M."/>
            <person name="Kohn L."/>
            <person name="Lapalu N."/>
            <person name="Plummer K.M."/>
            <person name="Pradier J.M."/>
            <person name="Quevillon E."/>
            <person name="Sharon A."/>
            <person name="Simon A."/>
            <person name="ten Have A."/>
            <person name="Tudzynski B."/>
            <person name="Tudzynski P."/>
            <person name="Wincker P."/>
            <person name="Andrew M."/>
            <person name="Anthouard V."/>
            <person name="Beever R.E."/>
            <person name="Beffa R."/>
            <person name="Benoit I."/>
            <person name="Bouzid O."/>
            <person name="Brault B."/>
            <person name="Chen Z."/>
            <person name="Choquer M."/>
            <person name="Collemare J."/>
            <person name="Cotton P."/>
            <person name="Danchin E.G."/>
            <person name="Da Silva C."/>
            <person name="Gautier A."/>
            <person name="Giraud C."/>
            <person name="Giraud T."/>
            <person name="Gonzalez C."/>
            <person name="Grossetete S."/>
            <person name="Guldener U."/>
            <person name="Henrissat B."/>
            <person name="Howlett B.J."/>
            <person name="Kodira C."/>
            <person name="Kretschmer M."/>
            <person name="Lappartient A."/>
            <person name="Leroch M."/>
            <person name="Levis C."/>
            <person name="Mauceli E."/>
            <person name="Neuveglise C."/>
            <person name="Oeser B."/>
            <person name="Pearson M."/>
            <person name="Poulain J."/>
            <person name="Poussereau N."/>
            <person name="Quesneville H."/>
            <person name="Rascle C."/>
            <person name="Schumacher J."/>
            <person name="Segurens B."/>
            <person name="Sexton A."/>
            <person name="Silva E."/>
            <person name="Sirven C."/>
            <person name="Soanes D.M."/>
            <person name="Talbot N.J."/>
            <person name="Templeton M."/>
            <person name="Yandava C."/>
            <person name="Yarden O."/>
            <person name="Zeng Q."/>
            <person name="Rollins J.A."/>
            <person name="Lebrun M.H."/>
            <person name="Dickman M."/>
        </authorList>
    </citation>
    <scope>NUCLEOTIDE SEQUENCE [LARGE SCALE GENOMIC DNA]</scope>
    <source>
        <strain evidence="2">T4</strain>
    </source>
</reference>
<gene>
    <name evidence="1" type="ORF">BofuT4_uP156050.1</name>
</gene>